<feature type="region of interest" description="Disordered" evidence="11">
    <location>
        <begin position="48"/>
        <end position="110"/>
    </location>
</feature>
<dbReference type="GO" id="GO:0004519">
    <property type="term" value="F:endonuclease activity"/>
    <property type="evidence" value="ECO:0007669"/>
    <property type="project" value="UniProtKB-KW"/>
</dbReference>
<dbReference type="Gene3D" id="3.10.10.10">
    <property type="entry name" value="HIV Type 1 Reverse Transcriptase, subunit A, domain 1"/>
    <property type="match status" value="1"/>
</dbReference>
<proteinExistence type="predicted"/>
<evidence type="ECO:0000256" key="6">
    <source>
        <dbReference type="ARBA" id="ARBA00022759"/>
    </source>
</evidence>
<organism evidence="14">
    <name type="scientific">Fagus sylvatica</name>
    <name type="common">Beechnut</name>
    <dbReference type="NCBI Taxonomy" id="28930"/>
    <lineage>
        <taxon>Eukaryota</taxon>
        <taxon>Viridiplantae</taxon>
        <taxon>Streptophyta</taxon>
        <taxon>Embryophyta</taxon>
        <taxon>Tracheophyta</taxon>
        <taxon>Spermatophyta</taxon>
        <taxon>Magnoliopsida</taxon>
        <taxon>eudicotyledons</taxon>
        <taxon>Gunneridae</taxon>
        <taxon>Pentapetalae</taxon>
        <taxon>rosids</taxon>
        <taxon>fabids</taxon>
        <taxon>Fagales</taxon>
        <taxon>Fagaceae</taxon>
        <taxon>Fagus</taxon>
    </lineage>
</organism>
<dbReference type="Pfam" id="PF03372">
    <property type="entry name" value="Exo_endo_phos"/>
    <property type="match status" value="1"/>
</dbReference>
<evidence type="ECO:0000256" key="3">
    <source>
        <dbReference type="ARBA" id="ARBA00022695"/>
    </source>
</evidence>
<keyword evidence="10" id="KW-0863">Zinc-finger</keyword>
<keyword evidence="9" id="KW-0238">DNA-binding</keyword>
<dbReference type="PANTHER" id="PTHR35046:SF9">
    <property type="entry name" value="RNA-DIRECTED DNA POLYMERASE"/>
    <property type="match status" value="1"/>
</dbReference>
<dbReference type="PROSITE" id="PS00726">
    <property type="entry name" value="AP_NUCLEASE_F1_1"/>
    <property type="match status" value="1"/>
</dbReference>
<evidence type="ECO:0000256" key="10">
    <source>
        <dbReference type="PROSITE-ProRule" id="PRU00047"/>
    </source>
</evidence>
<dbReference type="InterPro" id="IPR043128">
    <property type="entry name" value="Rev_trsase/Diguanyl_cyclase"/>
</dbReference>
<dbReference type="GO" id="GO:0003964">
    <property type="term" value="F:RNA-directed DNA polymerase activity"/>
    <property type="evidence" value="ECO:0007669"/>
    <property type="project" value="UniProtKB-KW"/>
</dbReference>
<feature type="region of interest" description="Disordered" evidence="11">
    <location>
        <begin position="1191"/>
        <end position="1210"/>
    </location>
</feature>
<dbReference type="InterPro" id="IPR001878">
    <property type="entry name" value="Znf_CCHC"/>
</dbReference>
<name>A0A2N9FBC2_FAGSY</name>
<evidence type="ECO:0000256" key="7">
    <source>
        <dbReference type="ARBA" id="ARBA00022801"/>
    </source>
</evidence>
<dbReference type="Gene3D" id="4.10.60.10">
    <property type="entry name" value="Zinc finger, CCHC-type"/>
    <property type="match status" value="1"/>
</dbReference>
<dbReference type="Pfam" id="PF13966">
    <property type="entry name" value="zf-RVT"/>
    <property type="match status" value="1"/>
</dbReference>
<reference evidence="14" key="1">
    <citation type="submission" date="2018-02" db="EMBL/GenBank/DDBJ databases">
        <authorList>
            <person name="Cohen D.B."/>
            <person name="Kent A.D."/>
        </authorList>
    </citation>
    <scope>NUCLEOTIDE SEQUENCE</scope>
</reference>
<dbReference type="Gene3D" id="3.60.10.10">
    <property type="entry name" value="Endonuclease/exonuclease/phosphatase"/>
    <property type="match status" value="1"/>
</dbReference>
<keyword evidence="8" id="KW-0695">RNA-directed DNA polymerase</keyword>
<dbReference type="SMART" id="SM00343">
    <property type="entry name" value="ZnF_C2HC"/>
    <property type="match status" value="1"/>
</dbReference>
<dbReference type="Gene3D" id="3.30.70.270">
    <property type="match status" value="2"/>
</dbReference>
<dbReference type="FunFam" id="3.30.70.270:FF:000020">
    <property type="entry name" value="Transposon Tf2-6 polyprotein-like Protein"/>
    <property type="match status" value="1"/>
</dbReference>
<dbReference type="CDD" id="cd09274">
    <property type="entry name" value="RNase_HI_RT_Ty3"/>
    <property type="match status" value="1"/>
</dbReference>
<keyword evidence="10" id="KW-0862">Zinc</keyword>
<keyword evidence="6" id="KW-0255">Endonuclease</keyword>
<dbReference type="InterPro" id="IPR005135">
    <property type="entry name" value="Endo/exonuclease/phosphatase"/>
</dbReference>
<dbReference type="GO" id="GO:0006281">
    <property type="term" value="P:DNA repair"/>
    <property type="evidence" value="ECO:0007669"/>
    <property type="project" value="InterPro"/>
</dbReference>
<dbReference type="CDD" id="cd01647">
    <property type="entry name" value="RT_LTR"/>
    <property type="match status" value="1"/>
</dbReference>
<dbReference type="InterPro" id="IPR000477">
    <property type="entry name" value="RT_dom"/>
</dbReference>
<dbReference type="Gene3D" id="3.10.20.370">
    <property type="match status" value="1"/>
</dbReference>
<dbReference type="PANTHER" id="PTHR35046">
    <property type="entry name" value="ZINC KNUCKLE (CCHC-TYPE) FAMILY PROTEIN"/>
    <property type="match status" value="1"/>
</dbReference>
<dbReference type="InterPro" id="IPR005162">
    <property type="entry name" value="Retrotrans_gag_dom"/>
</dbReference>
<evidence type="ECO:0000313" key="14">
    <source>
        <dbReference type="EMBL" id="SPC84084.1"/>
    </source>
</evidence>
<dbReference type="InterPro" id="IPR026960">
    <property type="entry name" value="RVT-Znf"/>
</dbReference>
<dbReference type="GO" id="GO:0006508">
    <property type="term" value="P:proteolysis"/>
    <property type="evidence" value="ECO:0007669"/>
    <property type="project" value="UniProtKB-KW"/>
</dbReference>
<evidence type="ECO:0000259" key="12">
    <source>
        <dbReference type="PROSITE" id="PS50158"/>
    </source>
</evidence>
<keyword evidence="10" id="KW-0479">Metal-binding</keyword>
<dbReference type="GO" id="GO:0004190">
    <property type="term" value="F:aspartic-type endopeptidase activity"/>
    <property type="evidence" value="ECO:0007669"/>
    <property type="project" value="UniProtKB-KW"/>
</dbReference>
<evidence type="ECO:0008006" key="15">
    <source>
        <dbReference type="Google" id="ProtNLM"/>
    </source>
</evidence>
<evidence type="ECO:0000256" key="1">
    <source>
        <dbReference type="ARBA" id="ARBA00022670"/>
    </source>
</evidence>
<evidence type="ECO:0000256" key="11">
    <source>
        <dbReference type="SAM" id="MobiDB-lite"/>
    </source>
</evidence>
<keyword evidence="5" id="KW-0064">Aspartyl protease</keyword>
<feature type="region of interest" description="Disordered" evidence="11">
    <location>
        <begin position="283"/>
        <end position="334"/>
    </location>
</feature>
<dbReference type="SUPFAM" id="SSF56672">
    <property type="entry name" value="DNA/RNA polymerases"/>
    <property type="match status" value="2"/>
</dbReference>
<keyword evidence="3" id="KW-0548">Nucleotidyltransferase</keyword>
<evidence type="ECO:0000256" key="4">
    <source>
        <dbReference type="ARBA" id="ARBA00022722"/>
    </source>
</evidence>
<dbReference type="Pfam" id="PF24626">
    <property type="entry name" value="SH3_Tf2-1"/>
    <property type="match status" value="1"/>
</dbReference>
<dbReference type="InterPro" id="IPR036691">
    <property type="entry name" value="Endo/exonu/phosph_ase_sf"/>
</dbReference>
<dbReference type="Pfam" id="PF03732">
    <property type="entry name" value="Retrotrans_gag"/>
    <property type="match status" value="1"/>
</dbReference>
<feature type="compositionally biased region" description="Basic and acidic residues" evidence="11">
    <location>
        <begin position="54"/>
        <end position="66"/>
    </location>
</feature>
<dbReference type="GO" id="GO:0008270">
    <property type="term" value="F:zinc ion binding"/>
    <property type="evidence" value="ECO:0007669"/>
    <property type="project" value="UniProtKB-KW"/>
</dbReference>
<feature type="compositionally biased region" description="Basic and acidic residues" evidence="11">
    <location>
        <begin position="299"/>
        <end position="334"/>
    </location>
</feature>
<feature type="compositionally biased region" description="Basic residues" evidence="11">
    <location>
        <begin position="86"/>
        <end position="95"/>
    </location>
</feature>
<keyword evidence="4" id="KW-0540">Nuclease</keyword>
<evidence type="ECO:0000256" key="8">
    <source>
        <dbReference type="ARBA" id="ARBA00022918"/>
    </source>
</evidence>
<dbReference type="CDD" id="cd01650">
    <property type="entry name" value="RT_nLTR_like"/>
    <property type="match status" value="1"/>
</dbReference>
<evidence type="ECO:0000256" key="2">
    <source>
        <dbReference type="ARBA" id="ARBA00022679"/>
    </source>
</evidence>
<feature type="compositionally biased region" description="Basic and acidic residues" evidence="11">
    <location>
        <begin position="96"/>
        <end position="109"/>
    </location>
</feature>
<dbReference type="GO" id="GO:0003677">
    <property type="term" value="F:DNA binding"/>
    <property type="evidence" value="ECO:0007669"/>
    <property type="project" value="UniProtKB-KW"/>
</dbReference>
<dbReference type="InterPro" id="IPR043502">
    <property type="entry name" value="DNA/RNA_pol_sf"/>
</dbReference>
<dbReference type="SUPFAM" id="SSF56219">
    <property type="entry name" value="DNase I-like"/>
    <property type="match status" value="1"/>
</dbReference>
<protein>
    <recommendedName>
        <fullName evidence="15">CCHC-type domain-containing protein</fullName>
    </recommendedName>
</protein>
<dbReference type="EMBL" id="OIVN01000688">
    <property type="protein sequence ID" value="SPC84084.1"/>
    <property type="molecule type" value="Genomic_DNA"/>
</dbReference>
<evidence type="ECO:0000256" key="5">
    <source>
        <dbReference type="ARBA" id="ARBA00022750"/>
    </source>
</evidence>
<evidence type="ECO:0000256" key="9">
    <source>
        <dbReference type="ARBA" id="ARBA00023125"/>
    </source>
</evidence>
<keyword evidence="1" id="KW-0645">Protease</keyword>
<dbReference type="SUPFAM" id="SSF57756">
    <property type="entry name" value="Retrovirus zinc finger-like domains"/>
    <property type="match status" value="1"/>
</dbReference>
<accession>A0A2N9FBC2</accession>
<dbReference type="FunFam" id="3.10.10.10:FF:000007">
    <property type="entry name" value="Retrovirus-related Pol polyprotein from transposon 17.6-like Protein"/>
    <property type="match status" value="1"/>
</dbReference>
<keyword evidence="7" id="KW-0378">Hydrolase</keyword>
<dbReference type="Pfam" id="PF17919">
    <property type="entry name" value="RT_RNaseH_2"/>
    <property type="match status" value="1"/>
</dbReference>
<feature type="region of interest" description="Disordered" evidence="11">
    <location>
        <begin position="1159"/>
        <end position="1180"/>
    </location>
</feature>
<dbReference type="InterPro" id="IPR020847">
    <property type="entry name" value="AP_endonuclease_F1_BS"/>
</dbReference>
<feature type="domain" description="Reverse transcriptase" evidence="13">
    <location>
        <begin position="1989"/>
        <end position="2269"/>
    </location>
</feature>
<feature type="compositionally biased region" description="Polar residues" evidence="11">
    <location>
        <begin position="288"/>
        <end position="298"/>
    </location>
</feature>
<sequence length="2606" mass="297851">MSHRSDSSPKGKADNSSFVLQAMQQQFERLNFVLGEVRDRMDHQEAAIRNLQGGRDRRQSELRVENEYENEGDGEDEEDLASKVGSGRHRRFRREKGHEGNRGGRDGLDRNLGSIKMKIPSFQGRTNPEVYLEWEKKIDLVFDCHNYSEEKKMKLAVIEFTDYAIIWWDQLMTNRRRNNERPVETWGELKALMRRRFVPSHFYRDLYQKLQNLTQGSRSVEDYHKEMEVAMIQANVEEDREATMARFFSGLNRDIANVIELQHYVEIEDMMHMAMKVERQLKRKGTARYTSVSNTTWKSKWDRNDPAEAKRKIEPPKGKDEGTSNKPKVESQPSRNRDIKCFKCLGSGHIASQCPNRRVMIMRDNGEVMTESEDDSDGMPELVDASDDDGVVYPVTGESLVARRALNTYIKVDDAEQQRENIFHTRCHVNNKWLNDCGEVRVDRQVLVTFSIGKYLDEVLCDVVPMHAGHILLGRPWQYDRRVTHDGFKNMSLRMYSSEEMPNELPPIRGIEHQIDFVPGAAISNRPAYKSNPEETKELQRQVEDLMSKGYVRESMSPCAVPVLLVPKKDGTWRMCVDCRAINNITVKYRHPIPRLDDMLDELHGSCIFSKIDLKSGYHQIRMKEGDEWKTAFKTKYGLYEWLVMPFGLTNAPSTFMRLMNHVLRAFIGKFVVVYFDDILVGIEVDEKKVKAIKEWPTPKSITEVRSFHGLASFYRRFVKDFSTLAAPLTEVIKKNVGFHWGADQENAFATIKERLCSAPVLALPDFNKTFEIECDASGIGIGAVLMQDRRPIAFFSEKLSGASLKYPTYDKELYALVRALETWQHYLWPREFVIHTDHESLKHLKGQGKENIVADALSRRYVLLTSMSAKMLGFEYVKDMYADDADFSDVYKACDKAAFDLMPLPVDGRSSLDGQKKAELVKSLHERVRLQIAQKNERVASQANKGRRRVIFEPGDWVWVHMRKERFPAHRKTKLHPRGDGPFQILEKINDNAYKVDLPGEYKVSATFNVSDLSPFDVGEDSWSNPFEERGNDGNQEAGNTKQVKIKESGKHVCSVYFSKDGIQWLSKCVEEHVTREGEPSFLRTYRENDQGYVISRNGNNYGRFVELLAYGKGGLQGRLVIPEGQKQSGWRGFVSELRCAIEPCTTNKIESDKDVTHGSKVAGVGGSQAGRKPETVDHSWRDKLFPHMEIPENQKRQEQISRDSGGRAGKEKIVGFGAKVSDRINAKNEVTFNIKVKLTCDSNGTWSPTWVRLDEMDSKSITKAPASLPAQKQKFTKQWQPVGPRPISDKMNMVKLQVLVRITCLTRLEPVRPPRMSPRTPRDPFSKTFLRRRCCHARKKSPKGRLSCARVPDDPVPPTNPLEVDRTWGSSSNWVLELRDGRRLSIPISLLRQPDVPAPVIPGMSLTGFGIMGQTEEDQHSMGSYLTSDAEENSEDDISLVWEDSEVVGEGSELVCWGDEVVPLEIEPLATSKPEIISIGAGCVKEKEDSAQADIPSDWVLGRSKRIGKLLGASYEGYEERVTHLLMEIDARRTQRTSEGGMKSKKKVGGKGSRELKRLSCSINYESDSATARSNSRERVRHLLKSWKADIVCLQESKLDLIDRKIVRSLWSIPQVDWVYLGSIGASGGIILMWDRRVVEKLDAAVGHFSISCKFRNVLDNKEWAYSGVYGPTAGRERLALWEELAGVNSWWSVPWVIGGDFNVVRFPSERLGARHYTTAMHDFSDFISSCSLRDIPLEGGLFTWSNNRVNAAMSRIDRFLYSDNWEDLFPTIIQKRLPRLLSDHFPIILECGDFSRSKRPFRFENMWLKADGFKERVQRWWDAYIFQGTPSYIVACKLKALKIDLKKWNEEVFGNVGVRRNQLMFDLNEMDAVAEVRPLTGEEYEKKALIAADLERTALLEEISWRQKSKALWLREGDKNTKFFHRIANSNQSEENQRPLLDGLDFSMISDEDAAWLERSFDDDEVVGVVMGFNGDKAPGSRWLSQWVFSRVAGMCLNATFVSLIPKKSEAMEIKDFRPISLVGGVYKILAKLLANRLRVILPKIISNSQNAFVQGRQILDSVLIANECLDSRVQQGDPGVLCKLDVEKAYDHVNWDFLLYMLTRCGFSEKWRHWIKFCISTARFSILVNGSPCGFFASSRGLRQGDPLSPLLFVIVMEALSRLLDRAVHEGLCSGFTVGKSDETTLMVSHLLFADDTLIFCDADTDKISNLRYVFSWFEVCSGLKINLSKSEIVSVGNVPNIEEVREILGCKLTLLPMKYLGLPLGASFKDHTIWNSVLEKVERRLAGWKRLYLSKGGKVTLIKSTLSNIPTYFLSLFPIPAGVARRLEKLQRDFLWCGLENQPKYHLVKWSQICCPFQSGGLAIRDLRSFNKALLGKWLWRYGSERDALWRLVVDAKYGSLWGGWCSKVAKGSYGVSVWKFIRRGWDNFLQHCGFVVGDGKRVKFWHDCWCGDMSLKGVFPELFVIARDREASVDDIMSFSNGEGDDKMGWRHNLNKGFSVKEYYRCLSTVSFNQFPWKSLWKAKVPPRVAFFSWTAALGRLLTIDNLRKRHLILVDWCCMCKKSGESVDHLLLHCPMAWELWAVMATIAIWLSGEWCLIV</sequence>
<gene>
    <name evidence="14" type="ORF">FSB_LOCUS11966</name>
</gene>
<evidence type="ECO:0000259" key="13">
    <source>
        <dbReference type="PROSITE" id="PS50878"/>
    </source>
</evidence>
<dbReference type="InterPro" id="IPR036875">
    <property type="entry name" value="Znf_CCHC_sf"/>
</dbReference>
<keyword evidence="2" id="KW-0808">Transferase</keyword>
<dbReference type="Pfam" id="PF00078">
    <property type="entry name" value="RVT_1"/>
    <property type="match status" value="2"/>
</dbReference>
<dbReference type="PROSITE" id="PS50878">
    <property type="entry name" value="RT_POL"/>
    <property type="match status" value="1"/>
</dbReference>
<feature type="domain" description="CCHC-type" evidence="12">
    <location>
        <begin position="340"/>
        <end position="356"/>
    </location>
</feature>
<dbReference type="PROSITE" id="PS50158">
    <property type="entry name" value="ZF_CCHC"/>
    <property type="match status" value="1"/>
</dbReference>
<dbReference type="InterPro" id="IPR056924">
    <property type="entry name" value="SH3_Tf2-1"/>
</dbReference>
<feature type="compositionally biased region" description="Acidic residues" evidence="11">
    <location>
        <begin position="67"/>
        <end position="79"/>
    </location>
</feature>
<dbReference type="InterPro" id="IPR041577">
    <property type="entry name" value="RT_RNaseH_2"/>
</dbReference>